<dbReference type="OrthoDB" id="6359816at2759"/>
<sequence>MRIRDCSLRHVQSKIEPQTFQDFGESLKGYFNNKGLSDAVIRCERKDFAVHKLVLFDHSRYFAEQLDDPGKESIEKAIHIIDFDSSVIEAMLHFMYHFEYTNESTESDMVFQAGVYQIADKYGVFALKEHAKEKFSKAVKADWSTEDFPIAIELVYTTTPPEDRGLRDLVIETSNASLEKLISRDGFCQALRTTTDFAADLVPFTCSKTSRKIPRYKCPSCYHSFRLDDPKRQTRYCPMCSWSCSRWDSYMQVDEK</sequence>
<gene>
    <name evidence="2" type="ORF">BKA59DRAFT_504352</name>
</gene>
<reference evidence="2" key="1">
    <citation type="journal article" date="2021" name="Nat. Commun.">
        <title>Genetic determinants of endophytism in the Arabidopsis root mycobiome.</title>
        <authorList>
            <person name="Mesny F."/>
            <person name="Miyauchi S."/>
            <person name="Thiergart T."/>
            <person name="Pickel B."/>
            <person name="Atanasova L."/>
            <person name="Karlsson M."/>
            <person name="Huettel B."/>
            <person name="Barry K.W."/>
            <person name="Haridas S."/>
            <person name="Chen C."/>
            <person name="Bauer D."/>
            <person name="Andreopoulos W."/>
            <person name="Pangilinan J."/>
            <person name="LaButti K."/>
            <person name="Riley R."/>
            <person name="Lipzen A."/>
            <person name="Clum A."/>
            <person name="Drula E."/>
            <person name="Henrissat B."/>
            <person name="Kohler A."/>
            <person name="Grigoriev I.V."/>
            <person name="Martin F.M."/>
            <person name="Hacquard S."/>
        </authorList>
    </citation>
    <scope>NUCLEOTIDE SEQUENCE</scope>
    <source>
        <strain evidence="2">MPI-SDFR-AT-0068</strain>
    </source>
</reference>
<dbReference type="SUPFAM" id="SSF54695">
    <property type="entry name" value="POZ domain"/>
    <property type="match status" value="1"/>
</dbReference>
<proteinExistence type="predicted"/>
<keyword evidence="3" id="KW-1185">Reference proteome</keyword>
<dbReference type="PROSITE" id="PS50097">
    <property type="entry name" value="BTB"/>
    <property type="match status" value="1"/>
</dbReference>
<dbReference type="Proteomes" id="UP000813427">
    <property type="component" value="Unassembled WGS sequence"/>
</dbReference>
<dbReference type="PANTHER" id="PTHR47843:SF5">
    <property type="entry name" value="BTB_POZ DOMAIN PROTEIN"/>
    <property type="match status" value="1"/>
</dbReference>
<accession>A0A8K0RLE6</accession>
<dbReference type="SMART" id="SM00225">
    <property type="entry name" value="BTB"/>
    <property type="match status" value="1"/>
</dbReference>
<dbReference type="PANTHER" id="PTHR47843">
    <property type="entry name" value="BTB DOMAIN-CONTAINING PROTEIN-RELATED"/>
    <property type="match status" value="1"/>
</dbReference>
<comment type="caution">
    <text evidence="2">The sequence shown here is derived from an EMBL/GenBank/DDBJ whole genome shotgun (WGS) entry which is preliminary data.</text>
</comment>
<protein>
    <submittedName>
        <fullName evidence="2">BTB/POZ protein</fullName>
    </submittedName>
</protein>
<dbReference type="InterPro" id="IPR000210">
    <property type="entry name" value="BTB/POZ_dom"/>
</dbReference>
<feature type="domain" description="BTB" evidence="1">
    <location>
        <begin position="37"/>
        <end position="104"/>
    </location>
</feature>
<evidence type="ECO:0000259" key="1">
    <source>
        <dbReference type="PROSITE" id="PS50097"/>
    </source>
</evidence>
<organism evidence="2 3">
    <name type="scientific">Fusarium tricinctum</name>
    <dbReference type="NCBI Taxonomy" id="61284"/>
    <lineage>
        <taxon>Eukaryota</taxon>
        <taxon>Fungi</taxon>
        <taxon>Dikarya</taxon>
        <taxon>Ascomycota</taxon>
        <taxon>Pezizomycotina</taxon>
        <taxon>Sordariomycetes</taxon>
        <taxon>Hypocreomycetidae</taxon>
        <taxon>Hypocreales</taxon>
        <taxon>Nectriaceae</taxon>
        <taxon>Fusarium</taxon>
        <taxon>Fusarium tricinctum species complex</taxon>
    </lineage>
</organism>
<name>A0A8K0RLE6_9HYPO</name>
<evidence type="ECO:0000313" key="3">
    <source>
        <dbReference type="Proteomes" id="UP000813427"/>
    </source>
</evidence>
<dbReference type="InterPro" id="IPR011333">
    <property type="entry name" value="SKP1/BTB/POZ_sf"/>
</dbReference>
<dbReference type="EMBL" id="JAGPXF010000008">
    <property type="protein sequence ID" value="KAH7233455.1"/>
    <property type="molecule type" value="Genomic_DNA"/>
</dbReference>
<dbReference type="CDD" id="cd18186">
    <property type="entry name" value="BTB_POZ_ZBTB_KLHL-like"/>
    <property type="match status" value="1"/>
</dbReference>
<dbReference type="Pfam" id="PF00651">
    <property type="entry name" value="BTB"/>
    <property type="match status" value="1"/>
</dbReference>
<dbReference type="AlphaFoldDB" id="A0A8K0RLE6"/>
<dbReference type="Gene3D" id="3.30.710.10">
    <property type="entry name" value="Potassium Channel Kv1.1, Chain A"/>
    <property type="match status" value="1"/>
</dbReference>
<evidence type="ECO:0000313" key="2">
    <source>
        <dbReference type="EMBL" id="KAH7233455.1"/>
    </source>
</evidence>